<accession>A0ACA9QML9</accession>
<dbReference type="EMBL" id="CAJVPW010044735">
    <property type="protein sequence ID" value="CAG8754577.1"/>
    <property type="molecule type" value="Genomic_DNA"/>
</dbReference>
<name>A0ACA9QML9_9GLOM</name>
<feature type="non-terminal residue" evidence="1">
    <location>
        <position position="1"/>
    </location>
</feature>
<proteinExistence type="predicted"/>
<gene>
    <name evidence="1" type="ORF">SPELUC_LOCUS14713</name>
</gene>
<evidence type="ECO:0000313" key="2">
    <source>
        <dbReference type="Proteomes" id="UP000789366"/>
    </source>
</evidence>
<keyword evidence="2" id="KW-1185">Reference proteome</keyword>
<dbReference type="Proteomes" id="UP000789366">
    <property type="component" value="Unassembled WGS sequence"/>
</dbReference>
<comment type="caution">
    <text evidence="1">The sequence shown here is derived from an EMBL/GenBank/DDBJ whole genome shotgun (WGS) entry which is preliminary data.</text>
</comment>
<protein>
    <submittedName>
        <fullName evidence="1">8747_t:CDS:1</fullName>
    </submittedName>
</protein>
<feature type="non-terminal residue" evidence="1">
    <location>
        <position position="202"/>
    </location>
</feature>
<evidence type="ECO:0000313" key="1">
    <source>
        <dbReference type="EMBL" id="CAG8754577.1"/>
    </source>
</evidence>
<reference evidence="1" key="1">
    <citation type="submission" date="2021-06" db="EMBL/GenBank/DDBJ databases">
        <authorList>
            <person name="Kallberg Y."/>
            <person name="Tangrot J."/>
            <person name="Rosling A."/>
        </authorList>
    </citation>
    <scope>NUCLEOTIDE SEQUENCE</scope>
    <source>
        <strain evidence="1">28 12/20/2015</strain>
    </source>
</reference>
<sequence>SNQLLSSLNFLKQQELINEGFKVLLHIENDFVQALGFLTPFNDFIKKADINEIIIDSTYKTNQQKFELFAILINLDGYGVPLAYLYVDTFTAPKDLLKNPKNKVYSRLKVLCDFFLSLKGEGILPTFVLMDKDTGQIAVAQEAWDWKILTRELIPDEINTWQRYNHKRDLPSWWDTFKVEWKKALEKEISNEDNYLTNINNW</sequence>
<organism evidence="1 2">
    <name type="scientific">Cetraspora pellucida</name>
    <dbReference type="NCBI Taxonomy" id="1433469"/>
    <lineage>
        <taxon>Eukaryota</taxon>
        <taxon>Fungi</taxon>
        <taxon>Fungi incertae sedis</taxon>
        <taxon>Mucoromycota</taxon>
        <taxon>Glomeromycotina</taxon>
        <taxon>Glomeromycetes</taxon>
        <taxon>Diversisporales</taxon>
        <taxon>Gigasporaceae</taxon>
        <taxon>Cetraspora</taxon>
    </lineage>
</organism>